<feature type="domain" description="N-acetyltransferase" evidence="3">
    <location>
        <begin position="11"/>
        <end position="159"/>
    </location>
</feature>
<dbReference type="RefSeq" id="WP_380617876.1">
    <property type="nucleotide sequence ID" value="NZ_JBHSDK010000002.1"/>
</dbReference>
<organism evidence="4 5">
    <name type="scientific">Salininema proteolyticum</name>
    <dbReference type="NCBI Taxonomy" id="1607685"/>
    <lineage>
        <taxon>Bacteria</taxon>
        <taxon>Bacillati</taxon>
        <taxon>Actinomycetota</taxon>
        <taxon>Actinomycetes</taxon>
        <taxon>Glycomycetales</taxon>
        <taxon>Glycomycetaceae</taxon>
        <taxon>Salininema</taxon>
    </lineage>
</organism>
<evidence type="ECO:0000256" key="2">
    <source>
        <dbReference type="ARBA" id="ARBA00023315"/>
    </source>
</evidence>
<dbReference type="SUPFAM" id="SSF55729">
    <property type="entry name" value="Acyl-CoA N-acyltransferases (Nat)"/>
    <property type="match status" value="1"/>
</dbReference>
<name>A0ABV8TUG7_9ACTN</name>
<dbReference type="CDD" id="cd04301">
    <property type="entry name" value="NAT_SF"/>
    <property type="match status" value="1"/>
</dbReference>
<evidence type="ECO:0000313" key="5">
    <source>
        <dbReference type="Proteomes" id="UP001595823"/>
    </source>
</evidence>
<dbReference type="Pfam" id="PF00583">
    <property type="entry name" value="Acetyltransf_1"/>
    <property type="match status" value="1"/>
</dbReference>
<dbReference type="EMBL" id="JBHSDK010000002">
    <property type="protein sequence ID" value="MFC4334144.1"/>
    <property type="molecule type" value="Genomic_DNA"/>
</dbReference>
<dbReference type="InterPro" id="IPR050832">
    <property type="entry name" value="Bact_Acetyltransf"/>
</dbReference>
<dbReference type="PANTHER" id="PTHR43877">
    <property type="entry name" value="AMINOALKYLPHOSPHONATE N-ACETYLTRANSFERASE-RELATED-RELATED"/>
    <property type="match status" value="1"/>
</dbReference>
<keyword evidence="1" id="KW-0808">Transferase</keyword>
<gene>
    <name evidence="4" type="ORF">ACFPET_02920</name>
</gene>
<evidence type="ECO:0000313" key="4">
    <source>
        <dbReference type="EMBL" id="MFC4334144.1"/>
    </source>
</evidence>
<keyword evidence="2" id="KW-0012">Acyltransferase</keyword>
<dbReference type="Gene3D" id="3.40.630.30">
    <property type="match status" value="1"/>
</dbReference>
<evidence type="ECO:0000259" key="3">
    <source>
        <dbReference type="PROSITE" id="PS51186"/>
    </source>
</evidence>
<sequence length="159" mass="17930">MPVKREADIRIKAEPYANPLAQQLCEEIQDEYRNRYGGDGDQSPIDPDDFDPPQGIFLIAYDTDGEALGCGAWKTVDPETVEFKRIYVREHARRRGLARLIMEDLESTARDAGRSRVILFTGPEQPEAIAMYEAMGYTPIEPFGAYAEYEDTVHVGKAL</sequence>
<dbReference type="InterPro" id="IPR000182">
    <property type="entry name" value="GNAT_dom"/>
</dbReference>
<dbReference type="PROSITE" id="PS51186">
    <property type="entry name" value="GNAT"/>
    <property type="match status" value="1"/>
</dbReference>
<dbReference type="PANTHER" id="PTHR43877:SF2">
    <property type="entry name" value="AMINOALKYLPHOSPHONATE N-ACETYLTRANSFERASE-RELATED"/>
    <property type="match status" value="1"/>
</dbReference>
<dbReference type="Proteomes" id="UP001595823">
    <property type="component" value="Unassembled WGS sequence"/>
</dbReference>
<keyword evidence="5" id="KW-1185">Reference proteome</keyword>
<comment type="caution">
    <text evidence="4">The sequence shown here is derived from an EMBL/GenBank/DDBJ whole genome shotgun (WGS) entry which is preliminary data.</text>
</comment>
<evidence type="ECO:0000256" key="1">
    <source>
        <dbReference type="ARBA" id="ARBA00022679"/>
    </source>
</evidence>
<proteinExistence type="predicted"/>
<reference evidence="5" key="1">
    <citation type="journal article" date="2019" name="Int. J. Syst. Evol. Microbiol.">
        <title>The Global Catalogue of Microorganisms (GCM) 10K type strain sequencing project: providing services to taxonomists for standard genome sequencing and annotation.</title>
        <authorList>
            <consortium name="The Broad Institute Genomics Platform"/>
            <consortium name="The Broad Institute Genome Sequencing Center for Infectious Disease"/>
            <person name="Wu L."/>
            <person name="Ma J."/>
        </authorList>
    </citation>
    <scope>NUCLEOTIDE SEQUENCE [LARGE SCALE GENOMIC DNA]</scope>
    <source>
        <strain evidence="5">IBRC-M 10908</strain>
    </source>
</reference>
<dbReference type="InterPro" id="IPR016181">
    <property type="entry name" value="Acyl_CoA_acyltransferase"/>
</dbReference>
<accession>A0ABV8TUG7</accession>
<protein>
    <submittedName>
        <fullName evidence="4">GNAT family N-acetyltransferase</fullName>
    </submittedName>
</protein>